<dbReference type="EMBL" id="CP098755">
    <property type="protein sequence ID" value="USG66868.1"/>
    <property type="molecule type" value="Genomic_DNA"/>
</dbReference>
<comment type="similarity">
    <text evidence="1">Belongs to the LysR transcriptional regulatory family.</text>
</comment>
<evidence type="ECO:0000259" key="5">
    <source>
        <dbReference type="PROSITE" id="PS50931"/>
    </source>
</evidence>
<dbReference type="Proteomes" id="UP001056500">
    <property type="component" value="Chromosome"/>
</dbReference>
<dbReference type="Gene3D" id="1.10.10.10">
    <property type="entry name" value="Winged helix-like DNA-binding domain superfamily/Winged helix DNA-binding domain"/>
    <property type="match status" value="1"/>
</dbReference>
<organism evidence="6 7">
    <name type="scientific">Brevibacillus ruminantium</name>
    <dbReference type="NCBI Taxonomy" id="2950604"/>
    <lineage>
        <taxon>Bacteria</taxon>
        <taxon>Bacillati</taxon>
        <taxon>Bacillota</taxon>
        <taxon>Bacilli</taxon>
        <taxon>Bacillales</taxon>
        <taxon>Paenibacillaceae</taxon>
        <taxon>Brevibacillus</taxon>
    </lineage>
</organism>
<feature type="domain" description="HTH lysR-type" evidence="5">
    <location>
        <begin position="1"/>
        <end position="58"/>
    </location>
</feature>
<name>A0ABY4WI93_9BACL</name>
<dbReference type="PROSITE" id="PS50931">
    <property type="entry name" value="HTH_LYSR"/>
    <property type="match status" value="1"/>
</dbReference>
<dbReference type="RefSeq" id="WP_251873973.1">
    <property type="nucleotide sequence ID" value="NZ_CP098755.1"/>
</dbReference>
<evidence type="ECO:0000256" key="1">
    <source>
        <dbReference type="ARBA" id="ARBA00009437"/>
    </source>
</evidence>
<evidence type="ECO:0000256" key="4">
    <source>
        <dbReference type="ARBA" id="ARBA00023163"/>
    </source>
</evidence>
<dbReference type="InterPro" id="IPR000847">
    <property type="entry name" value="LysR_HTH_N"/>
</dbReference>
<dbReference type="PANTHER" id="PTHR30126">
    <property type="entry name" value="HTH-TYPE TRANSCRIPTIONAL REGULATOR"/>
    <property type="match status" value="1"/>
</dbReference>
<dbReference type="InterPro" id="IPR036388">
    <property type="entry name" value="WH-like_DNA-bd_sf"/>
</dbReference>
<evidence type="ECO:0000256" key="2">
    <source>
        <dbReference type="ARBA" id="ARBA00023015"/>
    </source>
</evidence>
<keyword evidence="3" id="KW-0238">DNA-binding</keyword>
<evidence type="ECO:0000256" key="3">
    <source>
        <dbReference type="ARBA" id="ARBA00023125"/>
    </source>
</evidence>
<sequence>MNIENIEAFVYVVHFNSFNKAADALFLSQPSITARIQSLERELDVKLFLREGRNFTLTEKGKEFLPYAQQILQSYKKGKQQLRKKQASLHEIKIGCTLSAAHYMIPEILPRLKMKYPDMLIKLTTASSEEILEKVLQEEIDLGLVRNIGHPMVDSVTFYDDPIRLYVHREHPFIHQPPRSTEEVGGQSLVFFECGSFDWIKVHRLFETLNRPPDIHLYIDNLETAKKCIVKGLGIGFLPALSARQEVKDGLLFPIQLPSMALLSLRTNLISLKGEGTRIRQAFLEVIEWADFATDFGLNSSIDQSK</sequence>
<keyword evidence="4" id="KW-0804">Transcription</keyword>
<dbReference type="Pfam" id="PF03466">
    <property type="entry name" value="LysR_substrate"/>
    <property type="match status" value="1"/>
</dbReference>
<dbReference type="InterPro" id="IPR005119">
    <property type="entry name" value="LysR_subst-bd"/>
</dbReference>
<gene>
    <name evidence="6" type="ORF">NDK47_06100</name>
</gene>
<protein>
    <submittedName>
        <fullName evidence="6">LysR family transcriptional regulator</fullName>
    </submittedName>
</protein>
<dbReference type="InterPro" id="IPR036390">
    <property type="entry name" value="WH_DNA-bd_sf"/>
</dbReference>
<dbReference type="SUPFAM" id="SSF46785">
    <property type="entry name" value="Winged helix' DNA-binding domain"/>
    <property type="match status" value="1"/>
</dbReference>
<accession>A0ABY4WI93</accession>
<evidence type="ECO:0000313" key="6">
    <source>
        <dbReference type="EMBL" id="USG66868.1"/>
    </source>
</evidence>
<keyword evidence="7" id="KW-1185">Reference proteome</keyword>
<reference evidence="6" key="1">
    <citation type="submission" date="2022-06" db="EMBL/GenBank/DDBJ databases">
        <title>Genome sequencing of Brevibacillus sp. BB3-R1.</title>
        <authorList>
            <person name="Heo J."/>
            <person name="Lee D."/>
            <person name="Won M."/>
            <person name="Han B.-H."/>
            <person name="Hong S.-B."/>
            <person name="Kwon S.-W."/>
        </authorList>
    </citation>
    <scope>NUCLEOTIDE SEQUENCE</scope>
    <source>
        <strain evidence="6">BB3-R1</strain>
    </source>
</reference>
<keyword evidence="2" id="KW-0805">Transcription regulation</keyword>
<dbReference type="PRINTS" id="PR00039">
    <property type="entry name" value="HTHLYSR"/>
</dbReference>
<dbReference type="PANTHER" id="PTHR30126:SF40">
    <property type="entry name" value="HTH-TYPE TRANSCRIPTIONAL REGULATOR GLTR"/>
    <property type="match status" value="1"/>
</dbReference>
<evidence type="ECO:0000313" key="7">
    <source>
        <dbReference type="Proteomes" id="UP001056500"/>
    </source>
</evidence>
<dbReference type="Gene3D" id="3.40.190.290">
    <property type="match status" value="1"/>
</dbReference>
<dbReference type="SUPFAM" id="SSF53850">
    <property type="entry name" value="Periplasmic binding protein-like II"/>
    <property type="match status" value="1"/>
</dbReference>
<dbReference type="CDD" id="cd05466">
    <property type="entry name" value="PBP2_LTTR_substrate"/>
    <property type="match status" value="1"/>
</dbReference>
<proteinExistence type="inferred from homology"/>
<dbReference type="Pfam" id="PF00126">
    <property type="entry name" value="HTH_1"/>
    <property type="match status" value="1"/>
</dbReference>